<gene>
    <name evidence="2" type="ORF">WJX74_003829</name>
</gene>
<feature type="region of interest" description="Disordered" evidence="1">
    <location>
        <begin position="58"/>
        <end position="151"/>
    </location>
</feature>
<evidence type="ECO:0000313" key="3">
    <source>
        <dbReference type="Proteomes" id="UP001438707"/>
    </source>
</evidence>
<protein>
    <submittedName>
        <fullName evidence="2">Uncharacterized protein</fullName>
    </submittedName>
</protein>
<dbReference type="Proteomes" id="UP001438707">
    <property type="component" value="Unassembled WGS sequence"/>
</dbReference>
<dbReference type="EMBL" id="JALJOS010000008">
    <property type="protein sequence ID" value="KAK9835599.1"/>
    <property type="molecule type" value="Genomic_DNA"/>
</dbReference>
<sequence length="151" mass="15154">MDRKATLKLGALLLLALVLLVGLAGYGRQLREDFAHHSLMEAPEDRRALSEMLQVEEVRQRLLAEESGDSPAPAPGPSSSDSAEAPDSASYGSSAPSSSDSSSSSSSTGSNGTPGTPGTSSSSTSSSGSNGSNGSSGGATYGGIVGRRLLH</sequence>
<organism evidence="2 3">
    <name type="scientific">Apatococcus lobatus</name>
    <dbReference type="NCBI Taxonomy" id="904363"/>
    <lineage>
        <taxon>Eukaryota</taxon>
        <taxon>Viridiplantae</taxon>
        <taxon>Chlorophyta</taxon>
        <taxon>core chlorophytes</taxon>
        <taxon>Trebouxiophyceae</taxon>
        <taxon>Chlorellales</taxon>
        <taxon>Chlorellaceae</taxon>
        <taxon>Apatococcus</taxon>
    </lineage>
</organism>
<evidence type="ECO:0000313" key="2">
    <source>
        <dbReference type="EMBL" id="KAK9835599.1"/>
    </source>
</evidence>
<reference evidence="2 3" key="1">
    <citation type="journal article" date="2024" name="Nat. Commun.">
        <title>Phylogenomics reveals the evolutionary origins of lichenization in chlorophyte algae.</title>
        <authorList>
            <person name="Puginier C."/>
            <person name="Libourel C."/>
            <person name="Otte J."/>
            <person name="Skaloud P."/>
            <person name="Haon M."/>
            <person name="Grisel S."/>
            <person name="Petersen M."/>
            <person name="Berrin J.G."/>
            <person name="Delaux P.M."/>
            <person name="Dal Grande F."/>
            <person name="Keller J."/>
        </authorList>
    </citation>
    <scope>NUCLEOTIDE SEQUENCE [LARGE SCALE GENOMIC DNA]</scope>
    <source>
        <strain evidence="2 3">SAG 2145</strain>
    </source>
</reference>
<dbReference type="AlphaFoldDB" id="A0AAW1RPI0"/>
<name>A0AAW1RPI0_9CHLO</name>
<evidence type="ECO:0000256" key="1">
    <source>
        <dbReference type="SAM" id="MobiDB-lite"/>
    </source>
</evidence>
<accession>A0AAW1RPI0</accession>
<proteinExistence type="predicted"/>
<feature type="compositionally biased region" description="Gly residues" evidence="1">
    <location>
        <begin position="134"/>
        <end position="145"/>
    </location>
</feature>
<comment type="caution">
    <text evidence="2">The sequence shown here is derived from an EMBL/GenBank/DDBJ whole genome shotgun (WGS) entry which is preliminary data.</text>
</comment>
<keyword evidence="3" id="KW-1185">Reference proteome</keyword>
<feature type="compositionally biased region" description="Low complexity" evidence="1">
    <location>
        <begin position="77"/>
        <end position="133"/>
    </location>
</feature>